<gene>
    <name evidence="1" type="ORF">COZ07_03625</name>
</gene>
<reference evidence="1 2" key="1">
    <citation type="submission" date="2017-09" db="EMBL/GenBank/DDBJ databases">
        <title>Depth-based differentiation of microbial function through sediment-hosted aquifers and enrichment of novel symbionts in the deep terrestrial subsurface.</title>
        <authorList>
            <person name="Probst A.J."/>
            <person name="Ladd B."/>
            <person name="Jarett J.K."/>
            <person name="Geller-Mcgrath D.E."/>
            <person name="Sieber C.M."/>
            <person name="Emerson J.B."/>
            <person name="Anantharaman K."/>
            <person name="Thomas B.C."/>
            <person name="Malmstrom R."/>
            <person name="Stieglmeier M."/>
            <person name="Klingl A."/>
            <person name="Woyke T."/>
            <person name="Ryan C.M."/>
            <person name="Banfield J.F."/>
        </authorList>
    </citation>
    <scope>NUCLEOTIDE SEQUENCE [LARGE SCALE GENOMIC DNA]</scope>
    <source>
        <strain evidence="1">CG_4_10_14_3_um_filter_34_13</strain>
    </source>
</reference>
<dbReference type="Proteomes" id="UP000230646">
    <property type="component" value="Unassembled WGS sequence"/>
</dbReference>
<comment type="caution">
    <text evidence="1">The sequence shown here is derived from an EMBL/GenBank/DDBJ whole genome shotgun (WGS) entry which is preliminary data.</text>
</comment>
<dbReference type="EMBL" id="PFKO01000132">
    <property type="protein sequence ID" value="PIY33038.1"/>
    <property type="molecule type" value="Genomic_DNA"/>
</dbReference>
<evidence type="ECO:0000313" key="2">
    <source>
        <dbReference type="Proteomes" id="UP000230646"/>
    </source>
</evidence>
<organism evidence="1 2">
    <name type="scientific">Candidatus Infernicultor aquiphilus</name>
    <dbReference type="NCBI Taxonomy" id="1805029"/>
    <lineage>
        <taxon>Bacteria</taxon>
        <taxon>Pseudomonadati</taxon>
        <taxon>Atribacterota</taxon>
        <taxon>Candidatus Phoenicimicrobiia</taxon>
        <taxon>Candidatus Pheonicimicrobiales</taxon>
        <taxon>Candidatus Phoenicimicrobiaceae</taxon>
        <taxon>Candidatus Infernicultor</taxon>
    </lineage>
</organism>
<sequence>MAKKFKKLEITIVPKAGEDYFERVSIIGGTTRQLFWDNVLWYFDGAKIKSFKITPYKEIKRTK</sequence>
<name>A0A2M7PQY2_9BACT</name>
<accession>A0A2M7PQY2</accession>
<protein>
    <submittedName>
        <fullName evidence="1">Uncharacterized protein</fullName>
    </submittedName>
</protein>
<evidence type="ECO:0000313" key="1">
    <source>
        <dbReference type="EMBL" id="PIY33038.1"/>
    </source>
</evidence>
<dbReference type="AlphaFoldDB" id="A0A2M7PQY2"/>
<dbReference type="RefSeq" id="WP_406607238.1">
    <property type="nucleotide sequence ID" value="NZ_PFKO01000132.1"/>
</dbReference>
<proteinExistence type="predicted"/>